<dbReference type="EMBL" id="JBHSQO010000047">
    <property type="protein sequence ID" value="MFC6093670.1"/>
    <property type="molecule type" value="Genomic_DNA"/>
</dbReference>
<gene>
    <name evidence="10" type="ORF">ACFP3R_30740</name>
</gene>
<name>A0ABW1PDF8_9PSEU</name>
<dbReference type="PANTHER" id="PTHR23501:SF191">
    <property type="entry name" value="VACUOLAR BASIC AMINO ACID TRANSPORTER 4"/>
    <property type="match status" value="1"/>
</dbReference>
<feature type="transmembrane region" description="Helical" evidence="8">
    <location>
        <begin position="410"/>
        <end position="435"/>
    </location>
</feature>
<evidence type="ECO:0000256" key="3">
    <source>
        <dbReference type="ARBA" id="ARBA00022519"/>
    </source>
</evidence>
<dbReference type="RefSeq" id="WP_380641093.1">
    <property type="nucleotide sequence ID" value="NZ_JBHSQO010000047.1"/>
</dbReference>
<evidence type="ECO:0000313" key="10">
    <source>
        <dbReference type="EMBL" id="MFC6093670.1"/>
    </source>
</evidence>
<accession>A0ABW1PDF8</accession>
<feature type="transmembrane region" description="Helical" evidence="8">
    <location>
        <begin position="381"/>
        <end position="403"/>
    </location>
</feature>
<dbReference type="InterPro" id="IPR005829">
    <property type="entry name" value="Sugar_transporter_CS"/>
</dbReference>
<keyword evidence="4 8" id="KW-0812">Transmembrane</keyword>
<feature type="transmembrane region" description="Helical" evidence="8">
    <location>
        <begin position="285"/>
        <end position="303"/>
    </location>
</feature>
<evidence type="ECO:0000256" key="2">
    <source>
        <dbReference type="ARBA" id="ARBA00022448"/>
    </source>
</evidence>
<feature type="transmembrane region" description="Helical" evidence="8">
    <location>
        <begin position="480"/>
        <end position="502"/>
    </location>
</feature>
<keyword evidence="3" id="KW-1003">Cell membrane</keyword>
<comment type="subcellular location">
    <subcellularLocation>
        <location evidence="1">Cell inner membrane</location>
        <topology evidence="1">Multi-pass membrane protein</topology>
    </subcellularLocation>
</comment>
<keyword evidence="11" id="KW-1185">Reference proteome</keyword>
<feature type="transmembrane region" description="Helical" evidence="8">
    <location>
        <begin position="247"/>
        <end position="265"/>
    </location>
</feature>
<comment type="caution">
    <text evidence="10">The sequence shown here is derived from an EMBL/GenBank/DDBJ whole genome shotgun (WGS) entry which is preliminary data.</text>
</comment>
<evidence type="ECO:0000256" key="4">
    <source>
        <dbReference type="ARBA" id="ARBA00022692"/>
    </source>
</evidence>
<dbReference type="CDD" id="cd17321">
    <property type="entry name" value="MFS_MMR_MDR_like"/>
    <property type="match status" value="1"/>
</dbReference>
<evidence type="ECO:0000259" key="9">
    <source>
        <dbReference type="PROSITE" id="PS50850"/>
    </source>
</evidence>
<reference evidence="11" key="1">
    <citation type="journal article" date="2019" name="Int. J. Syst. Evol. Microbiol.">
        <title>The Global Catalogue of Microorganisms (GCM) 10K type strain sequencing project: providing services to taxonomists for standard genome sequencing and annotation.</title>
        <authorList>
            <consortium name="The Broad Institute Genomics Platform"/>
            <consortium name="The Broad Institute Genome Sequencing Center for Infectious Disease"/>
            <person name="Wu L."/>
            <person name="Ma J."/>
        </authorList>
    </citation>
    <scope>NUCLEOTIDE SEQUENCE [LARGE SCALE GENOMIC DNA]</scope>
    <source>
        <strain evidence="11">CGMCC 4.7246</strain>
    </source>
</reference>
<keyword evidence="3" id="KW-0997">Cell inner membrane</keyword>
<feature type="transmembrane region" description="Helical" evidence="8">
    <location>
        <begin position="85"/>
        <end position="104"/>
    </location>
</feature>
<protein>
    <recommendedName>
        <fullName evidence="7">MFS-type drug efflux transporter P55</fullName>
    </recommendedName>
</protein>
<sequence>MSAVASPASPASRRLAIGAGAGAVLLGALDAYVVVGVLVDMVRDLGIPVNKLERATPVVTGYLLGYVAGMPLLGQLSDRFGRRLVLHACLVGFALGSAVTALAGDLPLLVAGRVVQGLAGGALLPVTMALVADLWSAERRASALGVVGAAQELGSVLGTLYGVGVASLFNAWSVFESLEPQSWRWVFWVNLPLAAVAAVVVQRTVPRSARTGVRVDFVGGALLALSLGLVVAGLYNPDPSRAVLPPWGWPVLGASVVVLAAFLWWERRSPVRLLDPAGVEWRPFLASLGVSLAAGAALMVTLVDVELFAQTVLRRDSAAAAAMLARFLVALPVGALVGGWLAGRIGDRWVSFAGLLIAGAAYLVIARWPADVASSVVGRDLAVAGFGLGLVIAPASAAVLRVVPEARHGVASAAVVVARMTGMLVGVAGLSAWGLHRFRELTADLDTPLPFGRSAEEFAAAAAAYERALTGALLTEYHEIFLITAVICGVGALVSLLLPRAARRGGVTPRR</sequence>
<organism evidence="10 11">
    <name type="scientific">Saccharothrix lopnurensis</name>
    <dbReference type="NCBI Taxonomy" id="1670621"/>
    <lineage>
        <taxon>Bacteria</taxon>
        <taxon>Bacillati</taxon>
        <taxon>Actinomycetota</taxon>
        <taxon>Actinomycetes</taxon>
        <taxon>Pseudonocardiales</taxon>
        <taxon>Pseudonocardiaceae</taxon>
        <taxon>Saccharothrix</taxon>
    </lineage>
</organism>
<evidence type="ECO:0000256" key="8">
    <source>
        <dbReference type="SAM" id="Phobius"/>
    </source>
</evidence>
<dbReference type="Gene3D" id="1.20.1250.20">
    <property type="entry name" value="MFS general substrate transporter like domains"/>
    <property type="match status" value="1"/>
</dbReference>
<dbReference type="InterPro" id="IPR020846">
    <property type="entry name" value="MFS_dom"/>
</dbReference>
<feature type="transmembrane region" description="Helical" evidence="8">
    <location>
        <begin position="323"/>
        <end position="342"/>
    </location>
</feature>
<dbReference type="InterPro" id="IPR036259">
    <property type="entry name" value="MFS_trans_sf"/>
</dbReference>
<dbReference type="Proteomes" id="UP001596220">
    <property type="component" value="Unassembled WGS sequence"/>
</dbReference>
<evidence type="ECO:0000256" key="5">
    <source>
        <dbReference type="ARBA" id="ARBA00022989"/>
    </source>
</evidence>
<evidence type="ECO:0000256" key="6">
    <source>
        <dbReference type="ARBA" id="ARBA00023136"/>
    </source>
</evidence>
<keyword evidence="5 8" id="KW-1133">Transmembrane helix</keyword>
<feature type="transmembrane region" description="Helical" evidence="8">
    <location>
        <begin position="55"/>
        <end position="73"/>
    </location>
</feature>
<dbReference type="PROSITE" id="PS50850">
    <property type="entry name" value="MFS"/>
    <property type="match status" value="1"/>
</dbReference>
<dbReference type="InterPro" id="IPR011701">
    <property type="entry name" value="MFS"/>
</dbReference>
<dbReference type="Pfam" id="PF07690">
    <property type="entry name" value="MFS_1"/>
    <property type="match status" value="1"/>
</dbReference>
<feature type="domain" description="Major facilitator superfamily (MFS) profile" evidence="9">
    <location>
        <begin position="16"/>
        <end position="503"/>
    </location>
</feature>
<feature type="transmembrane region" description="Helical" evidence="8">
    <location>
        <begin position="217"/>
        <end position="235"/>
    </location>
</feature>
<dbReference type="SUPFAM" id="SSF103473">
    <property type="entry name" value="MFS general substrate transporter"/>
    <property type="match status" value="1"/>
</dbReference>
<evidence type="ECO:0000256" key="1">
    <source>
        <dbReference type="ARBA" id="ARBA00004429"/>
    </source>
</evidence>
<feature type="transmembrane region" description="Helical" evidence="8">
    <location>
        <begin position="110"/>
        <end position="132"/>
    </location>
</feature>
<feature type="transmembrane region" description="Helical" evidence="8">
    <location>
        <begin position="185"/>
        <end position="205"/>
    </location>
</feature>
<evidence type="ECO:0000256" key="7">
    <source>
        <dbReference type="ARBA" id="ARBA00044273"/>
    </source>
</evidence>
<keyword evidence="6 8" id="KW-0472">Membrane</keyword>
<proteinExistence type="predicted"/>
<dbReference type="Gene3D" id="1.20.1720.10">
    <property type="entry name" value="Multidrug resistance protein D"/>
    <property type="match status" value="1"/>
</dbReference>
<feature type="transmembrane region" description="Helical" evidence="8">
    <location>
        <begin position="349"/>
        <end position="369"/>
    </location>
</feature>
<dbReference type="PANTHER" id="PTHR23501">
    <property type="entry name" value="MAJOR FACILITATOR SUPERFAMILY"/>
    <property type="match status" value="1"/>
</dbReference>
<feature type="transmembrane region" description="Helical" evidence="8">
    <location>
        <begin position="153"/>
        <end position="173"/>
    </location>
</feature>
<evidence type="ECO:0000313" key="11">
    <source>
        <dbReference type="Proteomes" id="UP001596220"/>
    </source>
</evidence>
<dbReference type="PROSITE" id="PS00216">
    <property type="entry name" value="SUGAR_TRANSPORT_1"/>
    <property type="match status" value="1"/>
</dbReference>
<keyword evidence="2" id="KW-0813">Transport</keyword>